<accession>A0ACB7IM54</accession>
<dbReference type="EMBL" id="WQMT02000010">
    <property type="protein sequence ID" value="KAG9218061.1"/>
    <property type="molecule type" value="Genomic_DNA"/>
</dbReference>
<name>A0ACB7IM54_PLECO</name>
<proteinExistence type="predicted"/>
<comment type="caution">
    <text evidence="1">The sequence shown here is derived from an EMBL/GenBank/DDBJ whole genome shotgun (WGS) entry which is preliminary data.</text>
</comment>
<evidence type="ECO:0000313" key="2">
    <source>
        <dbReference type="Proteomes" id="UP000824881"/>
    </source>
</evidence>
<protein>
    <submittedName>
        <fullName evidence="1">Uncharacterized protein</fullName>
    </submittedName>
</protein>
<keyword evidence="2" id="KW-1185">Reference proteome</keyword>
<gene>
    <name evidence="1" type="ORF">CCMSSC00406_0010075</name>
</gene>
<evidence type="ECO:0000313" key="1">
    <source>
        <dbReference type="EMBL" id="KAG9218061.1"/>
    </source>
</evidence>
<reference evidence="1 2" key="1">
    <citation type="journal article" date="2021" name="Appl. Environ. Microbiol.">
        <title>Genetic linkage and physical mapping for an oyster mushroom Pleurotus cornucopiae and QTL analysis for the trait cap color.</title>
        <authorList>
            <person name="Zhang Y."/>
            <person name="Gao W."/>
            <person name="Sonnenberg A."/>
            <person name="Chen Q."/>
            <person name="Zhang J."/>
            <person name="Huang C."/>
        </authorList>
    </citation>
    <scope>NUCLEOTIDE SEQUENCE [LARGE SCALE GENOMIC DNA]</scope>
    <source>
        <strain evidence="1">CCMSSC00406</strain>
    </source>
</reference>
<organism evidence="1 2">
    <name type="scientific">Pleurotus cornucopiae</name>
    <name type="common">Cornucopia mushroom</name>
    <dbReference type="NCBI Taxonomy" id="5321"/>
    <lineage>
        <taxon>Eukaryota</taxon>
        <taxon>Fungi</taxon>
        <taxon>Dikarya</taxon>
        <taxon>Basidiomycota</taxon>
        <taxon>Agaricomycotina</taxon>
        <taxon>Agaricomycetes</taxon>
        <taxon>Agaricomycetidae</taxon>
        <taxon>Agaricales</taxon>
        <taxon>Pleurotineae</taxon>
        <taxon>Pleurotaceae</taxon>
        <taxon>Pleurotus</taxon>
    </lineage>
</organism>
<sequence>MLPILPPEMLAAIFERMDAEEALLNVMLASRHCFRMAEPILYSRVFLQFPSFQRSSSGSKSDRLESFLDALTTSDGRRASYVRALTFPTPHYQRKDEPALIEKILTMTVNLKALRLQNFPLHPFPSRQLAQFTPTCFHVTCIFLFPEIQRFLESQTSLETIHLQLAMSSPSSTSRAVFSSTSFPNLKTLVVNFCLIPAFLRTSACVRNLRVIARDHDNSMEDLVRMPSVRTFSCRSEYTRRSLVWRLPNLEWLELSGPTNISTLMRRSYESHTLRGILVERFTSPPPYDFRSLFNAIPTLEFVEYRYRVDIPPERWYRGATCPTSVRWLCSPGDEWLVDWERTVVIAPLGITETGS</sequence>
<dbReference type="Proteomes" id="UP000824881">
    <property type="component" value="Unassembled WGS sequence"/>
</dbReference>